<name>A0A0V0ZJ49_9BILA</name>
<dbReference type="AlphaFoldDB" id="A0A0V0ZJ49"/>
<gene>
    <name evidence="1" type="ORF">T12_8131</name>
</gene>
<evidence type="ECO:0000313" key="2">
    <source>
        <dbReference type="Proteomes" id="UP000054783"/>
    </source>
</evidence>
<proteinExistence type="predicted"/>
<keyword evidence="2" id="KW-1185">Reference proteome</keyword>
<organism evidence="1 2">
    <name type="scientific">Trichinella patagoniensis</name>
    <dbReference type="NCBI Taxonomy" id="990121"/>
    <lineage>
        <taxon>Eukaryota</taxon>
        <taxon>Metazoa</taxon>
        <taxon>Ecdysozoa</taxon>
        <taxon>Nematoda</taxon>
        <taxon>Enoplea</taxon>
        <taxon>Dorylaimia</taxon>
        <taxon>Trichinellida</taxon>
        <taxon>Trichinellidae</taxon>
        <taxon>Trichinella</taxon>
    </lineage>
</organism>
<protein>
    <submittedName>
        <fullName evidence="1">Uncharacterized protein</fullName>
    </submittedName>
</protein>
<accession>A0A0V0ZJ49</accession>
<comment type="caution">
    <text evidence="1">The sequence shown here is derived from an EMBL/GenBank/DDBJ whole genome shotgun (WGS) entry which is preliminary data.</text>
</comment>
<reference evidence="1 2" key="1">
    <citation type="submission" date="2015-01" db="EMBL/GenBank/DDBJ databases">
        <title>Evolution of Trichinella species and genotypes.</title>
        <authorList>
            <person name="Korhonen P.K."/>
            <person name="Edoardo P."/>
            <person name="Giuseppe L.R."/>
            <person name="Gasser R.B."/>
        </authorList>
    </citation>
    <scope>NUCLEOTIDE SEQUENCE [LARGE SCALE GENOMIC DNA]</scope>
    <source>
        <strain evidence="1">ISS2496</strain>
    </source>
</reference>
<sequence>MPSSRAVRRRPIVQTMRTPVRRWQTLVIINQLILDHQKEYGNWSATIRYITVAIIVRKLFKDANAENYSLSDKFIFTVPMIILDEIDKLLKFSSEVINPLLHFCLMNTARGNPTASSLILLFELWLVHAAISRLRNNEVYRFVLYRMRQSRYQKIYTTMNKYNGPNARSNKVLFLWNGYSNACCFGSQVDEFEFS</sequence>
<dbReference type="Proteomes" id="UP000054783">
    <property type="component" value="Unassembled WGS sequence"/>
</dbReference>
<evidence type="ECO:0000313" key="1">
    <source>
        <dbReference type="EMBL" id="KRY12218.1"/>
    </source>
</evidence>
<dbReference type="EMBL" id="JYDQ01000170">
    <property type="protein sequence ID" value="KRY12218.1"/>
    <property type="molecule type" value="Genomic_DNA"/>
</dbReference>